<dbReference type="InterPro" id="IPR010982">
    <property type="entry name" value="Lambda_DNA-bd_dom_sf"/>
</dbReference>
<sequence length="99" mass="10762">MGEQPDDGWASFAREFGIRLHRARIEAALTQEELAYAAGLTRSHYQQLEKGLSRPGVAANPSLRTIVALADVLGLPLDALVPPLDHPGREQRPRRGLAG</sequence>
<dbReference type="EMBL" id="BSVA01000001">
    <property type="protein sequence ID" value="GMA91767.1"/>
    <property type="molecule type" value="Genomic_DNA"/>
</dbReference>
<protein>
    <recommendedName>
        <fullName evidence="1">HTH cro/C1-type domain-containing protein</fullName>
    </recommendedName>
</protein>
<evidence type="ECO:0000313" key="2">
    <source>
        <dbReference type="EMBL" id="GMA91767.1"/>
    </source>
</evidence>
<dbReference type="CDD" id="cd00093">
    <property type="entry name" value="HTH_XRE"/>
    <property type="match status" value="1"/>
</dbReference>
<dbReference type="InterPro" id="IPR001387">
    <property type="entry name" value="Cro/C1-type_HTH"/>
</dbReference>
<feature type="domain" description="HTH cro/C1-type" evidence="1">
    <location>
        <begin position="20"/>
        <end position="80"/>
    </location>
</feature>
<gene>
    <name evidence="2" type="ORF">GCM10025869_22960</name>
</gene>
<proteinExistence type="predicted"/>
<comment type="caution">
    <text evidence="2">The sequence shown here is derived from an EMBL/GenBank/DDBJ whole genome shotgun (WGS) entry which is preliminary data.</text>
</comment>
<dbReference type="Pfam" id="PF13560">
    <property type="entry name" value="HTH_31"/>
    <property type="match status" value="1"/>
</dbReference>
<dbReference type="Gene3D" id="1.10.260.40">
    <property type="entry name" value="lambda repressor-like DNA-binding domains"/>
    <property type="match status" value="1"/>
</dbReference>
<reference evidence="3" key="1">
    <citation type="journal article" date="2019" name="Int. J. Syst. Evol. Microbiol.">
        <title>The Global Catalogue of Microorganisms (GCM) 10K type strain sequencing project: providing services to taxonomists for standard genome sequencing and annotation.</title>
        <authorList>
            <consortium name="The Broad Institute Genomics Platform"/>
            <consortium name="The Broad Institute Genome Sequencing Center for Infectious Disease"/>
            <person name="Wu L."/>
            <person name="Ma J."/>
        </authorList>
    </citation>
    <scope>NUCLEOTIDE SEQUENCE [LARGE SCALE GENOMIC DNA]</scope>
    <source>
        <strain evidence="3">NBRC 108755</strain>
    </source>
</reference>
<name>A0ABQ6JTZ5_9MICO</name>
<dbReference type="RefSeq" id="WP_284300273.1">
    <property type="nucleotide sequence ID" value="NZ_BSVA01000001.1"/>
</dbReference>
<accession>A0ABQ6JTZ5</accession>
<keyword evidence="3" id="KW-1185">Reference proteome</keyword>
<organism evidence="2 3">
    <name type="scientific">Homoserinibacter gongjuensis</name>
    <dbReference type="NCBI Taxonomy" id="1162968"/>
    <lineage>
        <taxon>Bacteria</taxon>
        <taxon>Bacillati</taxon>
        <taxon>Actinomycetota</taxon>
        <taxon>Actinomycetes</taxon>
        <taxon>Micrococcales</taxon>
        <taxon>Microbacteriaceae</taxon>
        <taxon>Homoserinibacter</taxon>
    </lineage>
</organism>
<evidence type="ECO:0000313" key="3">
    <source>
        <dbReference type="Proteomes" id="UP001157069"/>
    </source>
</evidence>
<dbReference type="SMART" id="SM00530">
    <property type="entry name" value="HTH_XRE"/>
    <property type="match status" value="1"/>
</dbReference>
<evidence type="ECO:0000259" key="1">
    <source>
        <dbReference type="PROSITE" id="PS50943"/>
    </source>
</evidence>
<dbReference type="PROSITE" id="PS50943">
    <property type="entry name" value="HTH_CROC1"/>
    <property type="match status" value="1"/>
</dbReference>
<dbReference type="SUPFAM" id="SSF47413">
    <property type="entry name" value="lambda repressor-like DNA-binding domains"/>
    <property type="match status" value="1"/>
</dbReference>
<dbReference type="Proteomes" id="UP001157069">
    <property type="component" value="Unassembled WGS sequence"/>
</dbReference>